<dbReference type="OrthoDB" id="143162at2"/>
<protein>
    <recommendedName>
        <fullName evidence="3">Zinc ribbon domain-containing protein</fullName>
    </recommendedName>
</protein>
<dbReference type="RefSeq" id="WP_125000674.1">
    <property type="nucleotide sequence ID" value="NZ_BHYK01000009.1"/>
</dbReference>
<comment type="caution">
    <text evidence="1">The sequence shown here is derived from an EMBL/GenBank/DDBJ whole genome shotgun (WGS) entry which is preliminary data.</text>
</comment>
<dbReference type="Proteomes" id="UP000287872">
    <property type="component" value="Unassembled WGS sequence"/>
</dbReference>
<sequence length="390" mass="43856">MNLLKKSTYICPFCFTEHKLSEVNFICKNEPNKCENAKREIVMVPASNEGKNIMPKDMFCDSCGESTNVKVCPTCNAELPYTIGEYKDLIFAVIGAKEAGKSHYIAVLIDKIMNEIGAAFNCSLQAINDATITRYRNDFYYPVFRSKEIIRVTHSAKTDATVSQPLIYTLAFRETSIFGGLLKSKRISNVVTIAFFDTAGEDLNEEDTMKSVNKYIYNSSGIIFLLDPLQLTNVRDSLPEGTQLPEQNTEIEDLLSRTANLIRRAKDKKMTQLIDIPVAVAFSKMDAVESLLDPSSCINYPSKHIGSGKFNIADFEDVNGSMESLVRSWGGENFANQLSSNFKEFAYFGLTALGCSPDSNSIKNLRPNRVEDPFLWLLWKHKLIKSEKRK</sequence>
<gene>
    <name evidence="1" type="ORF">Ctaglu_19220</name>
</gene>
<reference evidence="1 2" key="1">
    <citation type="submission" date="2018-11" db="EMBL/GenBank/DDBJ databases">
        <title>Genome sequencing and assembly of Clostridium tagluense strain A121.</title>
        <authorList>
            <person name="Murakami T."/>
            <person name="Segawa T."/>
            <person name="Shcherbakova V.A."/>
            <person name="Mori H."/>
            <person name="Yoshimura Y."/>
        </authorList>
    </citation>
    <scope>NUCLEOTIDE SEQUENCE [LARGE SCALE GENOMIC DNA]</scope>
    <source>
        <strain evidence="1 2">A121</strain>
    </source>
</reference>
<evidence type="ECO:0000313" key="1">
    <source>
        <dbReference type="EMBL" id="GCD10299.1"/>
    </source>
</evidence>
<proteinExistence type="predicted"/>
<dbReference type="AlphaFoldDB" id="A0A401ULE0"/>
<dbReference type="InterPro" id="IPR027417">
    <property type="entry name" value="P-loop_NTPase"/>
</dbReference>
<accession>A0A401ULE0</accession>
<organism evidence="1 2">
    <name type="scientific">Clostridium tagluense</name>
    <dbReference type="NCBI Taxonomy" id="360422"/>
    <lineage>
        <taxon>Bacteria</taxon>
        <taxon>Bacillati</taxon>
        <taxon>Bacillota</taxon>
        <taxon>Clostridia</taxon>
        <taxon>Eubacteriales</taxon>
        <taxon>Clostridiaceae</taxon>
        <taxon>Clostridium</taxon>
    </lineage>
</organism>
<keyword evidence="2" id="KW-1185">Reference proteome</keyword>
<evidence type="ECO:0000313" key="2">
    <source>
        <dbReference type="Proteomes" id="UP000287872"/>
    </source>
</evidence>
<evidence type="ECO:0008006" key="3">
    <source>
        <dbReference type="Google" id="ProtNLM"/>
    </source>
</evidence>
<name>A0A401ULE0_9CLOT</name>
<dbReference type="SUPFAM" id="SSF52540">
    <property type="entry name" value="P-loop containing nucleoside triphosphate hydrolases"/>
    <property type="match status" value="1"/>
</dbReference>
<dbReference type="EMBL" id="BHYK01000009">
    <property type="protein sequence ID" value="GCD10299.1"/>
    <property type="molecule type" value="Genomic_DNA"/>
</dbReference>